<dbReference type="PANTHER" id="PTHR30160:SF23">
    <property type="match status" value="1"/>
</dbReference>
<dbReference type="InterPro" id="IPR002201">
    <property type="entry name" value="Glyco_trans_9"/>
</dbReference>
<proteinExistence type="predicted"/>
<protein>
    <submittedName>
        <fullName evidence="3">Lipopolysaccharide heptosyltransferase family protein</fullName>
    </submittedName>
</protein>
<name>A0A7C5L5N5_AQUAO</name>
<dbReference type="Gene3D" id="3.40.50.2000">
    <property type="entry name" value="Glycogen Phosphorylase B"/>
    <property type="match status" value="1"/>
</dbReference>
<gene>
    <name evidence="3" type="ORF">ENJ61_07135</name>
</gene>
<dbReference type="AlphaFoldDB" id="A0A7C5L5N5"/>
<dbReference type="SUPFAM" id="SSF53756">
    <property type="entry name" value="UDP-Glycosyltransferase/glycogen phosphorylase"/>
    <property type="match status" value="1"/>
</dbReference>
<dbReference type="GO" id="GO:0005829">
    <property type="term" value="C:cytosol"/>
    <property type="evidence" value="ECO:0007669"/>
    <property type="project" value="TreeGrafter"/>
</dbReference>
<evidence type="ECO:0000256" key="1">
    <source>
        <dbReference type="ARBA" id="ARBA00022676"/>
    </source>
</evidence>
<evidence type="ECO:0000256" key="2">
    <source>
        <dbReference type="ARBA" id="ARBA00022679"/>
    </source>
</evidence>
<reference evidence="3" key="1">
    <citation type="journal article" date="2020" name="mSystems">
        <title>Genome- and Community-Level Interaction Insights into Carbon Utilization and Element Cycling Functions of Hydrothermarchaeota in Hydrothermal Sediment.</title>
        <authorList>
            <person name="Zhou Z."/>
            <person name="Liu Y."/>
            <person name="Xu W."/>
            <person name="Pan J."/>
            <person name="Luo Z.H."/>
            <person name="Li M."/>
        </authorList>
    </citation>
    <scope>NUCLEOTIDE SEQUENCE [LARGE SCALE GENOMIC DNA]</scope>
    <source>
        <strain evidence="3">HyVt-501</strain>
    </source>
</reference>
<accession>A0A7C5L5N5</accession>
<dbReference type="EMBL" id="DRNB01000260">
    <property type="protein sequence ID" value="HHJ64665.1"/>
    <property type="molecule type" value="Genomic_DNA"/>
</dbReference>
<comment type="caution">
    <text evidence="3">The sequence shown here is derived from an EMBL/GenBank/DDBJ whole genome shotgun (WGS) entry which is preliminary data.</text>
</comment>
<dbReference type="Pfam" id="PF01075">
    <property type="entry name" value="Glyco_transf_9"/>
    <property type="match status" value="1"/>
</dbReference>
<keyword evidence="1" id="KW-0328">Glycosyltransferase</keyword>
<dbReference type="CDD" id="cd03789">
    <property type="entry name" value="GT9_LPS_heptosyltransferase"/>
    <property type="match status" value="1"/>
</dbReference>
<evidence type="ECO:0000313" key="3">
    <source>
        <dbReference type="EMBL" id="HHJ64665.1"/>
    </source>
</evidence>
<sequence>MEALLYRRGGLGDTLLIFPLLEILKRRGYRVTAVGNTDYLRIAQAVGWADRVLSELPEGSFDLKILVSREGNVPPFPEERVWVVEHYLRCLGMEGESFSRILPLTPLEESPFRGRVVLHPSSGSSRKNPELSLFLKLERYLEEKGYESVYLIGEADRWLEDRVSRKVVSLDPLWIGRSLKSALLFVGLDSGISHLASYVGVPTVVVYGPTDPLVWRPVGNRTYQIRLQLECAPCFPEVCPERICLEEDRLLKELLPLLDHFLVQID</sequence>
<dbReference type="InterPro" id="IPR051199">
    <property type="entry name" value="LPS_LOS_Heptosyltrfase"/>
</dbReference>
<dbReference type="PANTHER" id="PTHR30160">
    <property type="entry name" value="TETRAACYLDISACCHARIDE 4'-KINASE-RELATED"/>
    <property type="match status" value="1"/>
</dbReference>
<dbReference type="GO" id="GO:0008713">
    <property type="term" value="F:ADP-heptose-lipopolysaccharide heptosyltransferase activity"/>
    <property type="evidence" value="ECO:0007669"/>
    <property type="project" value="TreeGrafter"/>
</dbReference>
<dbReference type="Proteomes" id="UP000885792">
    <property type="component" value="Unassembled WGS sequence"/>
</dbReference>
<keyword evidence="2" id="KW-0808">Transferase</keyword>
<organism evidence="3">
    <name type="scientific">Aquifex aeolicus</name>
    <dbReference type="NCBI Taxonomy" id="63363"/>
    <lineage>
        <taxon>Bacteria</taxon>
        <taxon>Pseudomonadati</taxon>
        <taxon>Aquificota</taxon>
        <taxon>Aquificia</taxon>
        <taxon>Aquificales</taxon>
        <taxon>Aquificaceae</taxon>
        <taxon>Aquifex</taxon>
    </lineage>
</organism>
<dbReference type="GO" id="GO:0009244">
    <property type="term" value="P:lipopolysaccharide core region biosynthetic process"/>
    <property type="evidence" value="ECO:0007669"/>
    <property type="project" value="TreeGrafter"/>
</dbReference>